<reference evidence="2 3" key="1">
    <citation type="journal article" date="2019" name="Environ. Microbiol.">
        <title>An active ?-lactamase is a part of an orchestrated cell wall stress resistance network of Bacillus subtilis and related rhizosphere species.</title>
        <authorList>
            <person name="Bucher T."/>
            <person name="Keren-Paz A."/>
            <person name="Hausser J."/>
            <person name="Olender T."/>
            <person name="Cytryn E."/>
            <person name="Kolodkin-Gal I."/>
        </authorList>
    </citation>
    <scope>NUCLEOTIDE SEQUENCE [LARGE SCALE GENOMIC DNA]</scope>
    <source>
        <strain evidence="2 3">I32</strain>
    </source>
</reference>
<evidence type="ECO:0000313" key="2">
    <source>
        <dbReference type="EMBL" id="TKI96065.1"/>
    </source>
</evidence>
<feature type="region of interest" description="Disordered" evidence="1">
    <location>
        <begin position="1"/>
        <end position="20"/>
    </location>
</feature>
<evidence type="ECO:0000313" key="3">
    <source>
        <dbReference type="Proteomes" id="UP000308444"/>
    </source>
</evidence>
<comment type="caution">
    <text evidence="2">The sequence shown here is derived from an EMBL/GenBank/DDBJ whole genome shotgun (WGS) entry which is preliminary data.</text>
</comment>
<proteinExistence type="predicted"/>
<evidence type="ECO:0000256" key="1">
    <source>
        <dbReference type="SAM" id="MobiDB-lite"/>
    </source>
</evidence>
<dbReference type="Proteomes" id="UP000308444">
    <property type="component" value="Unassembled WGS sequence"/>
</dbReference>
<name>A0A9X9A5S2_BACCE</name>
<organism evidence="2 3">
    <name type="scientific">Bacillus cereus</name>
    <dbReference type="NCBI Taxonomy" id="1396"/>
    <lineage>
        <taxon>Bacteria</taxon>
        <taxon>Bacillati</taxon>
        <taxon>Bacillota</taxon>
        <taxon>Bacilli</taxon>
        <taxon>Bacillales</taxon>
        <taxon>Bacillaceae</taxon>
        <taxon>Bacillus</taxon>
        <taxon>Bacillus cereus group</taxon>
    </lineage>
</organism>
<dbReference type="AlphaFoldDB" id="A0A9X9A5S2"/>
<accession>A0A9X9A5S2</accession>
<sequence length="72" mass="8211">MTTIIPKPSKSKKSSSKESRLYMDEFDQQEAVIVTSKIIKLEPGRGRIVVDVCNEMHNIQFMDILKVETPSN</sequence>
<gene>
    <name evidence="2" type="ORF">FC695_26520</name>
</gene>
<protein>
    <submittedName>
        <fullName evidence="2">Uncharacterized protein</fullName>
    </submittedName>
</protein>
<dbReference type="EMBL" id="SZOH01002236">
    <property type="protein sequence ID" value="TKI96065.1"/>
    <property type="molecule type" value="Genomic_DNA"/>
</dbReference>